<reference evidence="2" key="1">
    <citation type="journal article" date="2019" name="Int. J. Syst. Evol. Microbiol.">
        <title>The Global Catalogue of Microorganisms (GCM) 10K type strain sequencing project: providing services to taxonomists for standard genome sequencing and annotation.</title>
        <authorList>
            <consortium name="The Broad Institute Genomics Platform"/>
            <consortium name="The Broad Institute Genome Sequencing Center for Infectious Disease"/>
            <person name="Wu L."/>
            <person name="Ma J."/>
        </authorList>
    </citation>
    <scope>NUCLEOTIDE SEQUENCE [LARGE SCALE GENOMIC DNA]</scope>
    <source>
        <strain evidence="2">JCM 18392</strain>
    </source>
</reference>
<gene>
    <name evidence="1" type="ORF">GCM10023332_10870</name>
</gene>
<organism evidence="1 2">
    <name type="scientific">Luteimonas vadosa</name>
    <dbReference type="NCBI Taxonomy" id="1165507"/>
    <lineage>
        <taxon>Bacteria</taxon>
        <taxon>Pseudomonadati</taxon>
        <taxon>Pseudomonadota</taxon>
        <taxon>Gammaproteobacteria</taxon>
        <taxon>Lysobacterales</taxon>
        <taxon>Lysobacteraceae</taxon>
        <taxon>Luteimonas</taxon>
    </lineage>
</organism>
<sequence length="332" mass="36565">MSPSLLSWGLAVLLACLGPALLPLPSAAAGRESEKAEVPFLGGFIRETRIVYPLEDSGWRALGEQLHEPHAAGVSVFYADIDDDARRASVHYQALGLVSEQDYEAVVAGARAAFESVPDGPGSEAAAKLGESRRFSLRQTTRDGREYVVTGTSFDLEFHDEGERFVAAQTVLWSNLYLVRWMMVAPAESTSRDALRRELERWTTRMVLQTGVVSTGDCWMPMRIETARPGRRRLHGQMATIAVKGDGIIRVMPDRLLVPESIARLPDLETAALMYAGMRLAGRLVNGCVSPVDMNLEVGEGFREIRLEYSEPETGRDTIPSFRLRSRNSGIG</sequence>
<name>A0ABP9DUU4_9GAMM</name>
<accession>A0ABP9DUU4</accession>
<dbReference type="Proteomes" id="UP001501323">
    <property type="component" value="Unassembled WGS sequence"/>
</dbReference>
<comment type="caution">
    <text evidence="1">The sequence shown here is derived from an EMBL/GenBank/DDBJ whole genome shotgun (WGS) entry which is preliminary data.</text>
</comment>
<evidence type="ECO:0000313" key="2">
    <source>
        <dbReference type="Proteomes" id="UP001501323"/>
    </source>
</evidence>
<dbReference type="RefSeq" id="WP_345294461.1">
    <property type="nucleotide sequence ID" value="NZ_BAABJY010000001.1"/>
</dbReference>
<keyword evidence="2" id="KW-1185">Reference proteome</keyword>
<evidence type="ECO:0000313" key="1">
    <source>
        <dbReference type="EMBL" id="GAA4860671.1"/>
    </source>
</evidence>
<dbReference type="EMBL" id="BAABJY010000001">
    <property type="protein sequence ID" value="GAA4860671.1"/>
    <property type="molecule type" value="Genomic_DNA"/>
</dbReference>
<protein>
    <submittedName>
        <fullName evidence="1">Uncharacterized protein</fullName>
    </submittedName>
</protein>
<proteinExistence type="predicted"/>